<evidence type="ECO:0000313" key="3">
    <source>
        <dbReference type="Proteomes" id="UP001476798"/>
    </source>
</evidence>
<feature type="transmembrane region" description="Helical" evidence="1">
    <location>
        <begin position="80"/>
        <end position="103"/>
    </location>
</feature>
<keyword evidence="1" id="KW-1133">Transmembrane helix</keyword>
<proteinExistence type="predicted"/>
<name>A0ABV0NZT4_9TELE</name>
<keyword evidence="3" id="KW-1185">Reference proteome</keyword>
<reference evidence="2 3" key="1">
    <citation type="submission" date="2021-06" db="EMBL/GenBank/DDBJ databases">
        <authorList>
            <person name="Palmer J.M."/>
        </authorList>
    </citation>
    <scope>NUCLEOTIDE SEQUENCE [LARGE SCALE GENOMIC DNA]</scope>
    <source>
        <strain evidence="2 3">GA_2019</strain>
        <tissue evidence="2">Muscle</tissue>
    </source>
</reference>
<dbReference type="EMBL" id="JAHRIO010057087">
    <property type="protein sequence ID" value="MEQ2176961.1"/>
    <property type="molecule type" value="Genomic_DNA"/>
</dbReference>
<evidence type="ECO:0000313" key="2">
    <source>
        <dbReference type="EMBL" id="MEQ2176961.1"/>
    </source>
</evidence>
<feature type="transmembrane region" description="Helical" evidence="1">
    <location>
        <begin position="143"/>
        <end position="165"/>
    </location>
</feature>
<accession>A0ABV0NZT4</accession>
<evidence type="ECO:0000256" key="1">
    <source>
        <dbReference type="SAM" id="Phobius"/>
    </source>
</evidence>
<sequence length="193" mass="21010">MVWVGGPGEIVLWMEWSQLLAGFDFGTVASLPFVHFVWVFWRGCFWLVFGCWASIVGFGCCGSSRWGALLKGGFIFWRLVGPWCVDTAGLVLLGLALVFSYLYWGGVCLSAECFLVGGVSSGLVVFTMSLWTYRRMCGVSVAVVLAQGQLLLGSIGFAWLAWMLVVLHLGGVQHLCSAGSGLFVAPFGFLGWR</sequence>
<comment type="caution">
    <text evidence="2">The sequence shown here is derived from an EMBL/GenBank/DDBJ whole genome shotgun (WGS) entry which is preliminary data.</text>
</comment>
<feature type="transmembrane region" description="Helical" evidence="1">
    <location>
        <begin position="171"/>
        <end position="192"/>
    </location>
</feature>
<feature type="transmembrane region" description="Helical" evidence="1">
    <location>
        <begin position="109"/>
        <end position="131"/>
    </location>
</feature>
<gene>
    <name evidence="2" type="ORF">GOODEAATRI_033573</name>
</gene>
<protein>
    <submittedName>
        <fullName evidence="2">Uncharacterized protein</fullName>
    </submittedName>
</protein>
<feature type="transmembrane region" description="Helical" evidence="1">
    <location>
        <begin position="47"/>
        <end position="68"/>
    </location>
</feature>
<keyword evidence="1" id="KW-0812">Transmembrane</keyword>
<feature type="transmembrane region" description="Helical" evidence="1">
    <location>
        <begin position="19"/>
        <end position="41"/>
    </location>
</feature>
<dbReference type="Proteomes" id="UP001476798">
    <property type="component" value="Unassembled WGS sequence"/>
</dbReference>
<keyword evidence="1" id="KW-0472">Membrane</keyword>
<organism evidence="2 3">
    <name type="scientific">Goodea atripinnis</name>
    <dbReference type="NCBI Taxonomy" id="208336"/>
    <lineage>
        <taxon>Eukaryota</taxon>
        <taxon>Metazoa</taxon>
        <taxon>Chordata</taxon>
        <taxon>Craniata</taxon>
        <taxon>Vertebrata</taxon>
        <taxon>Euteleostomi</taxon>
        <taxon>Actinopterygii</taxon>
        <taxon>Neopterygii</taxon>
        <taxon>Teleostei</taxon>
        <taxon>Neoteleostei</taxon>
        <taxon>Acanthomorphata</taxon>
        <taxon>Ovalentaria</taxon>
        <taxon>Atherinomorphae</taxon>
        <taxon>Cyprinodontiformes</taxon>
        <taxon>Goodeidae</taxon>
        <taxon>Goodea</taxon>
    </lineage>
</organism>